<protein>
    <recommendedName>
        <fullName evidence="5">Ribosomal lysine N-methyltransferase 5</fullName>
    </recommendedName>
</protein>
<dbReference type="EMBL" id="CP002500">
    <property type="protein sequence ID" value="AET39300.1"/>
    <property type="molecule type" value="Genomic_DNA"/>
</dbReference>
<dbReference type="KEGG" id="erc:Ecym_4233"/>
<dbReference type="STRING" id="931890.G8JTE7"/>
<evidence type="ECO:0000256" key="1">
    <source>
        <dbReference type="ARBA" id="ARBA00022603"/>
    </source>
</evidence>
<proteinExistence type="inferred from homology"/>
<dbReference type="GO" id="GO:0008757">
    <property type="term" value="F:S-adenosylmethionine-dependent methyltransferase activity"/>
    <property type="evidence" value="ECO:0007669"/>
    <property type="project" value="EnsemblFungi"/>
</dbReference>
<organism evidence="7 8">
    <name type="scientific">Eremothecium cymbalariae (strain CBS 270.75 / DBVPG 7215 / KCTC 17166 / NRRL Y-17582)</name>
    <name type="common">Yeast</name>
    <dbReference type="NCBI Taxonomy" id="931890"/>
    <lineage>
        <taxon>Eukaryota</taxon>
        <taxon>Fungi</taxon>
        <taxon>Dikarya</taxon>
        <taxon>Ascomycota</taxon>
        <taxon>Saccharomycotina</taxon>
        <taxon>Saccharomycetes</taxon>
        <taxon>Saccharomycetales</taxon>
        <taxon>Saccharomycetaceae</taxon>
        <taxon>Eremothecium</taxon>
    </lineage>
</organism>
<keyword evidence="3" id="KW-0949">S-adenosyl-L-methionine</keyword>
<accession>G8JTE7</accession>
<dbReference type="eggNOG" id="KOG1018">
    <property type="taxonomic scope" value="Eukaryota"/>
</dbReference>
<gene>
    <name evidence="7" type="ordered locus">Ecym_4233</name>
</gene>
<dbReference type="OMA" id="ACDTIYN"/>
<evidence type="ECO:0000256" key="3">
    <source>
        <dbReference type="ARBA" id="ARBA00022691"/>
    </source>
</evidence>
<keyword evidence="1" id="KW-0489">Methyltransferase</keyword>
<keyword evidence="6" id="KW-0175">Coiled coil</keyword>
<comment type="similarity">
    <text evidence="4">Belongs to the class I-like SAM-binding methyltransferase superfamily. RKM5 family.</text>
</comment>
<dbReference type="Proteomes" id="UP000006790">
    <property type="component" value="Chromosome 4"/>
</dbReference>
<dbReference type="PANTHER" id="PTHR14614">
    <property type="entry name" value="HEPATOCELLULAR CARCINOMA-ASSOCIATED ANTIGEN"/>
    <property type="match status" value="1"/>
</dbReference>
<dbReference type="AlphaFoldDB" id="G8JTE7"/>
<dbReference type="HOGENOM" id="CLU_051532_0_0_1"/>
<keyword evidence="2" id="KW-0808">Transferase</keyword>
<name>G8JTE7_ERECY</name>
<dbReference type="RefSeq" id="XP_003646117.1">
    <property type="nucleotide sequence ID" value="XM_003646069.1"/>
</dbReference>
<dbReference type="FunCoup" id="G8JTE7">
    <property type="interactions" value="14"/>
</dbReference>
<dbReference type="Gene3D" id="3.40.50.150">
    <property type="entry name" value="Vaccinia Virus protein VP39"/>
    <property type="match status" value="1"/>
</dbReference>
<dbReference type="GO" id="GO:0005829">
    <property type="term" value="C:cytosol"/>
    <property type="evidence" value="ECO:0007669"/>
    <property type="project" value="TreeGrafter"/>
</dbReference>
<dbReference type="GeneID" id="11469415"/>
<dbReference type="OrthoDB" id="2529286at2759"/>
<keyword evidence="8" id="KW-1185">Reference proteome</keyword>
<evidence type="ECO:0000313" key="8">
    <source>
        <dbReference type="Proteomes" id="UP000006790"/>
    </source>
</evidence>
<evidence type="ECO:0000256" key="5">
    <source>
        <dbReference type="ARBA" id="ARBA00039932"/>
    </source>
</evidence>
<dbReference type="InterPro" id="IPR029063">
    <property type="entry name" value="SAM-dependent_MTases_sf"/>
</dbReference>
<evidence type="ECO:0000313" key="7">
    <source>
        <dbReference type="EMBL" id="AET39300.1"/>
    </source>
</evidence>
<evidence type="ECO:0000256" key="2">
    <source>
        <dbReference type="ARBA" id="ARBA00022679"/>
    </source>
</evidence>
<dbReference type="InterPro" id="IPR019410">
    <property type="entry name" value="Methyltransf_16"/>
</dbReference>
<dbReference type="PANTHER" id="PTHR14614:SF109">
    <property type="entry name" value="RIBOSOMAL LYSINE N-METHYLTRANSFERASE 5"/>
    <property type="match status" value="1"/>
</dbReference>
<sequence length="322" mass="36511">MRLRTLHKTSVYEHVFERYMELQHNADRLDQDLGIQSRRSINLEVDISPVDDTKADTFNLSVSQSLTSLNSNNVNNNSTTGYVLWSSTPYFLKCLLYNDDAAQLRKGGNVPLLEDCHRNEILLPAMFSSGDHISCIVELGAGISGIMAIVMANYVDKYVATDQKAILKKLQENLQENINEVQKRSVNSNTLPTISRTKKTSSSACNIEVLNLDWETFCKPQTTVNPFLAPPKNTSQVYIVALDVIYNEFLISPFLQTLKRLLQWYVHENGVTAAALVVVQLRAQDVLQSFLEQSLTEHQLKCYHIELDQLLNSRFAAYYITL</sequence>
<evidence type="ECO:0000256" key="6">
    <source>
        <dbReference type="SAM" id="Coils"/>
    </source>
</evidence>
<feature type="coiled-coil region" evidence="6">
    <location>
        <begin position="160"/>
        <end position="187"/>
    </location>
</feature>
<reference evidence="8" key="1">
    <citation type="journal article" date="2012" name="G3 (Bethesda)">
        <title>Pichia sorbitophila, an interspecies yeast hybrid reveals early steps of genome resolution following polyploidization.</title>
        <authorList>
            <person name="Leh Louis V."/>
            <person name="Despons L."/>
            <person name="Friedrich A."/>
            <person name="Martin T."/>
            <person name="Durrens P."/>
            <person name="Casaregola S."/>
            <person name="Neuveglise C."/>
            <person name="Fairhead C."/>
            <person name="Marck C."/>
            <person name="Cruz J.A."/>
            <person name="Straub M.L."/>
            <person name="Kugler V."/>
            <person name="Sacerdot C."/>
            <person name="Uzunov Z."/>
            <person name="Thierry A."/>
            <person name="Weiss S."/>
            <person name="Bleykasten C."/>
            <person name="De Montigny J."/>
            <person name="Jacques N."/>
            <person name="Jung P."/>
            <person name="Lemaire M."/>
            <person name="Mallet S."/>
            <person name="Morel G."/>
            <person name="Richard G.F."/>
            <person name="Sarkar A."/>
            <person name="Savel G."/>
            <person name="Schacherer J."/>
            <person name="Seret M.L."/>
            <person name="Talla E."/>
            <person name="Samson G."/>
            <person name="Jubin C."/>
            <person name="Poulain J."/>
            <person name="Vacherie B."/>
            <person name="Barbe V."/>
            <person name="Pelletier E."/>
            <person name="Sherman D.J."/>
            <person name="Westhof E."/>
            <person name="Weissenbach J."/>
            <person name="Baret P.V."/>
            <person name="Wincker P."/>
            <person name="Gaillardin C."/>
            <person name="Dujon B."/>
            <person name="Souciet J.L."/>
        </authorList>
    </citation>
    <scope>NUCLEOTIDE SEQUENCE [LARGE SCALE GENOMIC DNA]</scope>
    <source>
        <strain evidence="8">CBS 270.75 / DBVPG 7215 / KCTC 17166 / NRRL Y-17582</strain>
    </source>
</reference>
<dbReference type="GO" id="GO:0032259">
    <property type="term" value="P:methylation"/>
    <property type="evidence" value="ECO:0007669"/>
    <property type="project" value="UniProtKB-KW"/>
</dbReference>
<dbReference type="GO" id="GO:0032991">
    <property type="term" value="C:protein-containing complex"/>
    <property type="evidence" value="ECO:0007669"/>
    <property type="project" value="TreeGrafter"/>
</dbReference>
<dbReference type="InParanoid" id="G8JTE7"/>
<evidence type="ECO:0000256" key="4">
    <source>
        <dbReference type="ARBA" id="ARBA00038458"/>
    </source>
</evidence>